<dbReference type="EMBL" id="PDLN01000002">
    <property type="protein sequence ID" value="RDW91778.1"/>
    <property type="molecule type" value="Genomic_DNA"/>
</dbReference>
<evidence type="ECO:0000313" key="3">
    <source>
        <dbReference type="Proteomes" id="UP000256328"/>
    </source>
</evidence>
<dbReference type="CDD" id="cd12108">
    <property type="entry name" value="Hr-like"/>
    <property type="match status" value="1"/>
</dbReference>
<organism evidence="2 3">
    <name type="scientific">Coleophoma crateriformis</name>
    <dbReference type="NCBI Taxonomy" id="565419"/>
    <lineage>
        <taxon>Eukaryota</taxon>
        <taxon>Fungi</taxon>
        <taxon>Dikarya</taxon>
        <taxon>Ascomycota</taxon>
        <taxon>Pezizomycotina</taxon>
        <taxon>Leotiomycetes</taxon>
        <taxon>Helotiales</taxon>
        <taxon>Dermateaceae</taxon>
        <taxon>Coleophoma</taxon>
    </lineage>
</organism>
<reference evidence="2 3" key="1">
    <citation type="journal article" date="2018" name="IMA Fungus">
        <title>IMA Genome-F 9: Draft genome sequence of Annulohypoxylon stygium, Aspergillus mulundensis, Berkeleyomyces basicola (syn. Thielaviopsis basicola), Ceratocystis smalleyi, two Cercospora beticola strains, Coleophoma cylindrospora, Fusarium fracticaudum, Phialophora cf. hyalina, and Morchella septimelata.</title>
        <authorList>
            <person name="Wingfield B.D."/>
            <person name="Bills G.F."/>
            <person name="Dong Y."/>
            <person name="Huang W."/>
            <person name="Nel W.J."/>
            <person name="Swalarsk-Parry B.S."/>
            <person name="Vaghefi N."/>
            <person name="Wilken P.M."/>
            <person name="An Z."/>
            <person name="de Beer Z.W."/>
            <person name="De Vos L."/>
            <person name="Chen L."/>
            <person name="Duong T.A."/>
            <person name="Gao Y."/>
            <person name="Hammerbacher A."/>
            <person name="Kikkert J.R."/>
            <person name="Li Y."/>
            <person name="Li H."/>
            <person name="Li K."/>
            <person name="Li Q."/>
            <person name="Liu X."/>
            <person name="Ma X."/>
            <person name="Naidoo K."/>
            <person name="Pethybridge S.J."/>
            <person name="Sun J."/>
            <person name="Steenkamp E.T."/>
            <person name="van der Nest M.A."/>
            <person name="van Wyk S."/>
            <person name="Wingfield M.J."/>
            <person name="Xiong C."/>
            <person name="Yue Q."/>
            <person name="Zhang X."/>
        </authorList>
    </citation>
    <scope>NUCLEOTIDE SEQUENCE [LARGE SCALE GENOMIC DNA]</scope>
    <source>
        <strain evidence="2 3">BP5796</strain>
    </source>
</reference>
<comment type="caution">
    <text evidence="2">The sequence shown here is derived from an EMBL/GenBank/DDBJ whole genome shotgun (WGS) entry which is preliminary data.</text>
</comment>
<dbReference type="Proteomes" id="UP000256328">
    <property type="component" value="Unassembled WGS sequence"/>
</dbReference>
<evidence type="ECO:0000313" key="2">
    <source>
        <dbReference type="EMBL" id="RDW91778.1"/>
    </source>
</evidence>
<sequence>MFLRALNAIYIQAPLISKQDQKAFCNFAKCFVLGLESHHTGEEEAFFPGVEEMAGKPGIMQANVDQHHAFLPGFEKFHKYIESCLAETEKYDGNRIVALIDDFGPILTQHLHDEIETLLGLRCFGVERMERLYKSLEEEGQKITRNTGFLNGKFWKGINFPQAPRAIVALFKHLVFPVHASWWKFMPCSKNGTPKSNPYARP</sequence>
<dbReference type="Pfam" id="PF01814">
    <property type="entry name" value="Hemerythrin"/>
    <property type="match status" value="1"/>
</dbReference>
<name>A0A3D8T195_9HELO</name>
<feature type="domain" description="Hemerythrin-like" evidence="1">
    <location>
        <begin position="31"/>
        <end position="119"/>
    </location>
</feature>
<dbReference type="AlphaFoldDB" id="A0A3D8T195"/>
<dbReference type="PANTHER" id="PTHR38048">
    <property type="entry name" value="EXPRESSED PROTEIN"/>
    <property type="match status" value="1"/>
</dbReference>
<dbReference type="PANTHER" id="PTHR38048:SF2">
    <property type="entry name" value="HEMERYTHRIN-LIKE DOMAIN-CONTAINING PROTEIN"/>
    <property type="match status" value="1"/>
</dbReference>
<proteinExistence type="predicted"/>
<keyword evidence="3" id="KW-1185">Reference proteome</keyword>
<dbReference type="InterPro" id="IPR012312">
    <property type="entry name" value="Hemerythrin-like"/>
</dbReference>
<dbReference type="Gene3D" id="1.20.120.520">
    <property type="entry name" value="nmb1532 protein domain like"/>
    <property type="match status" value="1"/>
</dbReference>
<evidence type="ECO:0000259" key="1">
    <source>
        <dbReference type="Pfam" id="PF01814"/>
    </source>
</evidence>
<dbReference type="OrthoDB" id="58416at2759"/>
<protein>
    <recommendedName>
        <fullName evidence="1">Hemerythrin-like domain-containing protein</fullName>
    </recommendedName>
</protein>
<gene>
    <name evidence="2" type="ORF">BP5796_01172</name>
</gene>
<dbReference type="InterPro" id="IPR053206">
    <property type="entry name" value="Dimeric_xanthone_biosynth"/>
</dbReference>
<accession>A0A3D8T195</accession>